<sequence>MSMSNRSGRRCCTPARGAVAAQTGPAPAGWHGGAVAGMVTLEGGEFLMGTDDAEGSRRR</sequence>
<dbReference type="Proteomes" id="UP001500729">
    <property type="component" value="Unassembled WGS sequence"/>
</dbReference>
<organism evidence="1 2">
    <name type="scientific">Saccharopolyspora erythraea</name>
    <name type="common">Streptomyces erythraeus</name>
    <dbReference type="NCBI Taxonomy" id="1836"/>
    <lineage>
        <taxon>Bacteria</taxon>
        <taxon>Bacillati</taxon>
        <taxon>Actinomycetota</taxon>
        <taxon>Actinomycetes</taxon>
        <taxon>Pseudonocardiales</taxon>
        <taxon>Pseudonocardiaceae</taxon>
        <taxon>Saccharopolyspora</taxon>
    </lineage>
</organism>
<proteinExistence type="predicted"/>
<dbReference type="EMBL" id="BAAAGS010000003">
    <property type="protein sequence ID" value="GAA0510504.1"/>
    <property type="molecule type" value="Genomic_DNA"/>
</dbReference>
<comment type="caution">
    <text evidence="1">The sequence shown here is derived from an EMBL/GenBank/DDBJ whole genome shotgun (WGS) entry which is preliminary data.</text>
</comment>
<accession>A0ABP3M2H8</accession>
<keyword evidence="2" id="KW-1185">Reference proteome</keyword>
<gene>
    <name evidence="1" type="ORF">GCM10009533_06680</name>
</gene>
<evidence type="ECO:0000313" key="1">
    <source>
        <dbReference type="EMBL" id="GAA0510504.1"/>
    </source>
</evidence>
<reference evidence="2" key="1">
    <citation type="journal article" date="2019" name="Int. J. Syst. Evol. Microbiol.">
        <title>The Global Catalogue of Microorganisms (GCM) 10K type strain sequencing project: providing services to taxonomists for standard genome sequencing and annotation.</title>
        <authorList>
            <consortium name="The Broad Institute Genomics Platform"/>
            <consortium name="The Broad Institute Genome Sequencing Center for Infectious Disease"/>
            <person name="Wu L."/>
            <person name="Ma J."/>
        </authorList>
    </citation>
    <scope>NUCLEOTIDE SEQUENCE [LARGE SCALE GENOMIC DNA]</scope>
    <source>
        <strain evidence="2">JCM 10303</strain>
    </source>
</reference>
<name>A0ABP3M2H8_SACER</name>
<dbReference type="RefSeq" id="WP_009942763.1">
    <property type="nucleotide sequence ID" value="NZ_BAAAGS010000003.1"/>
</dbReference>
<protein>
    <submittedName>
        <fullName evidence="1">Uncharacterized protein</fullName>
    </submittedName>
</protein>
<evidence type="ECO:0000313" key="2">
    <source>
        <dbReference type="Proteomes" id="UP001500729"/>
    </source>
</evidence>